<keyword evidence="2" id="KW-0677">Repeat</keyword>
<dbReference type="PANTHER" id="PTHR24379">
    <property type="entry name" value="KRAB AND ZINC FINGER DOMAIN-CONTAINING"/>
    <property type="match status" value="1"/>
</dbReference>
<dbReference type="SMART" id="SM00355">
    <property type="entry name" value="ZnF_C2H2"/>
    <property type="match status" value="8"/>
</dbReference>
<feature type="compositionally biased region" description="Polar residues" evidence="6">
    <location>
        <begin position="618"/>
        <end position="628"/>
    </location>
</feature>
<gene>
    <name evidence="8" type="ORF">SK128_002169</name>
</gene>
<dbReference type="FunFam" id="3.30.160.60:FF:000110">
    <property type="entry name" value="Zinc finger protein-like"/>
    <property type="match status" value="1"/>
</dbReference>
<dbReference type="Gene3D" id="3.30.160.60">
    <property type="entry name" value="Classic Zinc Finger"/>
    <property type="match status" value="4"/>
</dbReference>
<feature type="region of interest" description="Disordered" evidence="6">
    <location>
        <begin position="430"/>
        <end position="460"/>
    </location>
</feature>
<dbReference type="PROSITE" id="PS50157">
    <property type="entry name" value="ZINC_FINGER_C2H2_2"/>
    <property type="match status" value="4"/>
</dbReference>
<keyword evidence="4" id="KW-0862">Zinc</keyword>
<accession>A0AAN9ACS2</accession>
<dbReference type="AlphaFoldDB" id="A0AAN9ACS2"/>
<reference evidence="8 9" key="1">
    <citation type="submission" date="2023-11" db="EMBL/GenBank/DDBJ databases">
        <title>Halocaridina rubra genome assembly.</title>
        <authorList>
            <person name="Smith C."/>
        </authorList>
    </citation>
    <scope>NUCLEOTIDE SEQUENCE [LARGE SCALE GENOMIC DNA]</scope>
    <source>
        <strain evidence="8">EP-1</strain>
        <tissue evidence="8">Whole</tissue>
    </source>
</reference>
<evidence type="ECO:0000256" key="1">
    <source>
        <dbReference type="ARBA" id="ARBA00022723"/>
    </source>
</evidence>
<dbReference type="EMBL" id="JAXCGZ010005709">
    <property type="protein sequence ID" value="KAK7081070.1"/>
    <property type="molecule type" value="Genomic_DNA"/>
</dbReference>
<feature type="compositionally biased region" description="Polar residues" evidence="6">
    <location>
        <begin position="495"/>
        <end position="516"/>
    </location>
</feature>
<evidence type="ECO:0000256" key="6">
    <source>
        <dbReference type="SAM" id="MobiDB-lite"/>
    </source>
</evidence>
<evidence type="ECO:0000256" key="2">
    <source>
        <dbReference type="ARBA" id="ARBA00022737"/>
    </source>
</evidence>
<feature type="region of interest" description="Disordered" evidence="6">
    <location>
        <begin position="565"/>
        <end position="592"/>
    </location>
</feature>
<dbReference type="Proteomes" id="UP001381693">
    <property type="component" value="Unassembled WGS sequence"/>
</dbReference>
<organism evidence="8 9">
    <name type="scientific">Halocaridina rubra</name>
    <name type="common">Hawaiian red shrimp</name>
    <dbReference type="NCBI Taxonomy" id="373956"/>
    <lineage>
        <taxon>Eukaryota</taxon>
        <taxon>Metazoa</taxon>
        <taxon>Ecdysozoa</taxon>
        <taxon>Arthropoda</taxon>
        <taxon>Crustacea</taxon>
        <taxon>Multicrustacea</taxon>
        <taxon>Malacostraca</taxon>
        <taxon>Eumalacostraca</taxon>
        <taxon>Eucarida</taxon>
        <taxon>Decapoda</taxon>
        <taxon>Pleocyemata</taxon>
        <taxon>Caridea</taxon>
        <taxon>Atyoidea</taxon>
        <taxon>Atyidae</taxon>
        <taxon>Halocaridina</taxon>
    </lineage>
</organism>
<feature type="region of interest" description="Disordered" evidence="6">
    <location>
        <begin position="606"/>
        <end position="628"/>
    </location>
</feature>
<dbReference type="GO" id="GO:0008270">
    <property type="term" value="F:zinc ion binding"/>
    <property type="evidence" value="ECO:0007669"/>
    <property type="project" value="UniProtKB-KW"/>
</dbReference>
<proteinExistence type="predicted"/>
<feature type="domain" description="C2H2-type" evidence="7">
    <location>
        <begin position="92"/>
        <end position="119"/>
    </location>
</feature>
<evidence type="ECO:0000313" key="9">
    <source>
        <dbReference type="Proteomes" id="UP001381693"/>
    </source>
</evidence>
<dbReference type="InterPro" id="IPR013087">
    <property type="entry name" value="Znf_C2H2_type"/>
</dbReference>
<evidence type="ECO:0000313" key="8">
    <source>
        <dbReference type="EMBL" id="KAK7081070.1"/>
    </source>
</evidence>
<dbReference type="SUPFAM" id="SSF57667">
    <property type="entry name" value="beta-beta-alpha zinc fingers"/>
    <property type="match status" value="4"/>
</dbReference>
<feature type="domain" description="C2H2-type" evidence="7">
    <location>
        <begin position="210"/>
        <end position="237"/>
    </location>
</feature>
<feature type="compositionally biased region" description="Polar residues" evidence="6">
    <location>
        <begin position="474"/>
        <end position="487"/>
    </location>
</feature>
<dbReference type="PROSITE" id="PS00028">
    <property type="entry name" value="ZINC_FINGER_C2H2_1"/>
    <property type="match status" value="6"/>
</dbReference>
<dbReference type="Pfam" id="PF00096">
    <property type="entry name" value="zf-C2H2"/>
    <property type="match status" value="3"/>
</dbReference>
<keyword evidence="1" id="KW-0479">Metal-binding</keyword>
<sequence>MDTMQAEGELMKMLESDIWAYKAEKEDDFSDDDSDEILEEEEEEESDEEETEVVTATKVEDNNLMCPECHTKFDTSEECALHEKEHEKESNYICDQCGDSFGIKKTLIAHLQKHKVEKKFECDKCHKKFDYRDNLLYHMRIHRDMESHECGVCKEKFRSIFLLEEHKKKHMIAVQDKNNSQRVYLLPVGKGMKGEVFATPITDKPIVPVFACDVCNKKFADKPSLETHKVIHIKHPRGPKMMIRKKGLQPQQLSSQLYICPKCSSRFHNKKSRNAHMAECKVVKSGPHVRCAFCKKMYPNSSVVKNDSPDNMKFICESCCTFLAQKSQVSGFTPRLENRFICNKCDKCFSSEEELRRHIHTHVSEFYYTCYKCVEPQCFLTKKALHEHIITHMEDAYVDIKRVSKEHIEHKEDEIRSEVQFRESLESSFIGPENNLPASPDLLKGQHTHNKKSNSGSHDMESLLCSIPVGQYTKNSTSKTPKVTASSKKFRQGSKKIQTIDISGPSSVLVTELSSNSDEDGSLTSDRDKAQPDVTLDYSINNKESPPAPNCKRSLMVTENPYKKYHTTTSADRRRFSSRTSEEGSSENDIVLSSRNRPRYNVTRPYTKRKATSKCKENSQYTDTADSNNLSTKGTLWQKIVPKLRDSHSESNSVNVKLNIYASDSKETDNVDIELPDYSSDDNNDDFTSDEELKECDVYIKTEVDPEVEENFNMFKNCTVFNPGLGFNIPDAVIKQEKDDKESRTLGLTSIKQEPGTEMSEGLLQIKSERLDESYGDDMTIKEEMETEEPLKEEVNFADITLENSWTLQLSESPVKTENSD</sequence>
<evidence type="ECO:0000256" key="3">
    <source>
        <dbReference type="ARBA" id="ARBA00022771"/>
    </source>
</evidence>
<feature type="region of interest" description="Disordered" evidence="6">
    <location>
        <begin position="474"/>
        <end position="552"/>
    </location>
</feature>
<comment type="caution">
    <text evidence="8">The sequence shown here is derived from an EMBL/GenBank/DDBJ whole genome shotgun (WGS) entry which is preliminary data.</text>
</comment>
<dbReference type="InterPro" id="IPR036236">
    <property type="entry name" value="Znf_C2H2_sf"/>
</dbReference>
<feature type="domain" description="C2H2-type" evidence="7">
    <location>
        <begin position="340"/>
        <end position="367"/>
    </location>
</feature>
<evidence type="ECO:0000259" key="7">
    <source>
        <dbReference type="PROSITE" id="PS50157"/>
    </source>
</evidence>
<feature type="domain" description="C2H2-type" evidence="7">
    <location>
        <begin position="120"/>
        <end position="147"/>
    </location>
</feature>
<dbReference type="PANTHER" id="PTHR24379:SF127">
    <property type="entry name" value="BLOODY FINGERS-RELATED"/>
    <property type="match status" value="1"/>
</dbReference>
<keyword evidence="3 5" id="KW-0863">Zinc-finger</keyword>
<evidence type="ECO:0000256" key="4">
    <source>
        <dbReference type="ARBA" id="ARBA00022833"/>
    </source>
</evidence>
<feature type="region of interest" description="Disordered" evidence="6">
    <location>
        <begin position="24"/>
        <end position="53"/>
    </location>
</feature>
<name>A0AAN9ACS2_HALRR</name>
<keyword evidence="9" id="KW-1185">Reference proteome</keyword>
<feature type="compositionally biased region" description="Acidic residues" evidence="6">
    <location>
        <begin position="26"/>
        <end position="52"/>
    </location>
</feature>
<protein>
    <recommendedName>
        <fullName evidence="7">C2H2-type domain-containing protein</fullName>
    </recommendedName>
</protein>
<evidence type="ECO:0000256" key="5">
    <source>
        <dbReference type="PROSITE-ProRule" id="PRU00042"/>
    </source>
</evidence>
<dbReference type="Pfam" id="PF13912">
    <property type="entry name" value="zf-C2H2_6"/>
    <property type="match status" value="1"/>
</dbReference>